<organism evidence="1 2">
    <name type="scientific">Hygrophoropsis aurantiaca</name>
    <dbReference type="NCBI Taxonomy" id="72124"/>
    <lineage>
        <taxon>Eukaryota</taxon>
        <taxon>Fungi</taxon>
        <taxon>Dikarya</taxon>
        <taxon>Basidiomycota</taxon>
        <taxon>Agaricomycotina</taxon>
        <taxon>Agaricomycetes</taxon>
        <taxon>Agaricomycetidae</taxon>
        <taxon>Boletales</taxon>
        <taxon>Coniophorineae</taxon>
        <taxon>Hygrophoropsidaceae</taxon>
        <taxon>Hygrophoropsis</taxon>
    </lineage>
</organism>
<gene>
    <name evidence="1" type="ORF">BJ138DRAFT_1101173</name>
</gene>
<comment type="caution">
    <text evidence="1">The sequence shown here is derived from an EMBL/GenBank/DDBJ whole genome shotgun (WGS) entry which is preliminary data.</text>
</comment>
<keyword evidence="2" id="KW-1185">Reference proteome</keyword>
<reference evidence="1" key="1">
    <citation type="journal article" date="2021" name="New Phytol.">
        <title>Evolutionary innovations through gain and loss of genes in the ectomycorrhizal Boletales.</title>
        <authorList>
            <person name="Wu G."/>
            <person name="Miyauchi S."/>
            <person name="Morin E."/>
            <person name="Kuo A."/>
            <person name="Drula E."/>
            <person name="Varga T."/>
            <person name="Kohler A."/>
            <person name="Feng B."/>
            <person name="Cao Y."/>
            <person name="Lipzen A."/>
            <person name="Daum C."/>
            <person name="Hundley H."/>
            <person name="Pangilinan J."/>
            <person name="Johnson J."/>
            <person name="Barry K."/>
            <person name="LaButti K."/>
            <person name="Ng V."/>
            <person name="Ahrendt S."/>
            <person name="Min B."/>
            <person name="Choi I.G."/>
            <person name="Park H."/>
            <person name="Plett J.M."/>
            <person name="Magnuson J."/>
            <person name="Spatafora J.W."/>
            <person name="Nagy L.G."/>
            <person name="Henrissat B."/>
            <person name="Grigoriev I.V."/>
            <person name="Yang Z.L."/>
            <person name="Xu J."/>
            <person name="Martin F.M."/>
        </authorList>
    </citation>
    <scope>NUCLEOTIDE SEQUENCE</scope>
    <source>
        <strain evidence="1">ATCC 28755</strain>
    </source>
</reference>
<sequence>MSWFFPSSKTHQLIFSQLLLKTMQGQRRRARAASYHAHSGLSVLIARANALGQMRCVCFEPSSSSFPVVAGGQAAPVYFSSDDWLGVQFAATNFATDIERVTSQKPTLHNLTSLTDAIQPGAQPTIVGTLGQPSLIDQIVNATNLDVSSIGGQWGRSCKLCPILSQALIYMPCMTTLSNSVFRLDTGRQMCPQSQTSRSTYVDAITGLPTIKYRGIFPNDEQPALQNWATENAFGINDPPNQYYADTYGIVMSHQEPIMRSTPVECIFLELAPGTMPRTGRISTVSGWADVPDHECCAPPASYRRPENLKFLSDVNTRVDITTIPQMWCLLLAYYEERLVVPDDVTLLWADDPFGNTERFPHYDERNRSGGAGVYYLSCEPSIETYLTWKAHQENRIRLNTGLTLAQVGAMRDYEWITSSSSLTDGTPSSWAPITWMASSSEREFALSGPDSAAVAEIIANVARYNSRRKPEIPNATTYNLANYRDLCFSFCACVRPWKMCTHDADGGADFRAKIMLQEWDSVLNASAALYNSVSSAMKPAFFQLVQHPVEASHTNNLHASQARSLFQKDYDLKVEYHTILDARFKLSWFHANVTWARLGKWDHHTLTHVRHPKMPFIIWVQQREASIAGIMRIGYSCPNPIMTLDPYVPFQNRYVDVGAGGPIQFGFTVTSNASWLSIATTQGSASSFVSGAISLGAPEQRVFVSVSDWSQVEGVQTVVVNFNATTSAYSAAKVGEEMLSVLVTFVVNHTVLAEGFSAGAGPSVGYDFYNFNTLNQSGTVSITTYVAPSLNANGDDRPTAFAIQVDDEEPQTEHFIPPAAPDMDGFAATNIVPVMTNFTRAARSGWLNPRLSSRK</sequence>
<accession>A0ACB8ADS2</accession>
<evidence type="ECO:0000313" key="1">
    <source>
        <dbReference type="EMBL" id="KAH7911275.1"/>
    </source>
</evidence>
<protein>
    <submittedName>
        <fullName evidence="1">Glycoside hydrolase family 115 protein</fullName>
    </submittedName>
</protein>
<keyword evidence="1" id="KW-0378">Hydrolase</keyword>
<dbReference type="Proteomes" id="UP000790377">
    <property type="component" value="Unassembled WGS sequence"/>
</dbReference>
<dbReference type="EMBL" id="MU267683">
    <property type="protein sequence ID" value="KAH7911275.1"/>
    <property type="molecule type" value="Genomic_DNA"/>
</dbReference>
<name>A0ACB8ADS2_9AGAM</name>
<proteinExistence type="predicted"/>
<evidence type="ECO:0000313" key="2">
    <source>
        <dbReference type="Proteomes" id="UP000790377"/>
    </source>
</evidence>